<dbReference type="RefSeq" id="WP_184346167.1">
    <property type="nucleotide sequence ID" value="NZ_JACHJH010000001.1"/>
</dbReference>
<feature type="domain" description="HTH marR-type" evidence="4">
    <location>
        <begin position="16"/>
        <end position="150"/>
    </location>
</feature>
<dbReference type="CDD" id="cd00090">
    <property type="entry name" value="HTH_ARSR"/>
    <property type="match status" value="1"/>
</dbReference>
<proteinExistence type="predicted"/>
<dbReference type="PRINTS" id="PR00598">
    <property type="entry name" value="HTHMARR"/>
</dbReference>
<evidence type="ECO:0000256" key="2">
    <source>
        <dbReference type="ARBA" id="ARBA00023125"/>
    </source>
</evidence>
<dbReference type="InterPro" id="IPR036388">
    <property type="entry name" value="WH-like_DNA-bd_sf"/>
</dbReference>
<dbReference type="PROSITE" id="PS01117">
    <property type="entry name" value="HTH_MARR_1"/>
    <property type="match status" value="1"/>
</dbReference>
<keyword evidence="2 5" id="KW-0238">DNA-binding</keyword>
<comment type="caution">
    <text evidence="5">The sequence shown here is derived from an EMBL/GenBank/DDBJ whole genome shotgun (WGS) entry which is preliminary data.</text>
</comment>
<dbReference type="InterPro" id="IPR036390">
    <property type="entry name" value="WH_DNA-bd_sf"/>
</dbReference>
<dbReference type="GO" id="GO:0003677">
    <property type="term" value="F:DNA binding"/>
    <property type="evidence" value="ECO:0007669"/>
    <property type="project" value="UniProtKB-KW"/>
</dbReference>
<dbReference type="Pfam" id="PF01047">
    <property type="entry name" value="MarR"/>
    <property type="match status" value="1"/>
</dbReference>
<dbReference type="Proteomes" id="UP000556084">
    <property type="component" value="Unassembled WGS sequence"/>
</dbReference>
<dbReference type="InterPro" id="IPR011991">
    <property type="entry name" value="ArsR-like_HTH"/>
</dbReference>
<dbReference type="GO" id="GO:0003700">
    <property type="term" value="F:DNA-binding transcription factor activity"/>
    <property type="evidence" value="ECO:0007669"/>
    <property type="project" value="InterPro"/>
</dbReference>
<organism evidence="5 6">
    <name type="scientific">Streptomyces olivoverticillatus</name>
    <dbReference type="NCBI Taxonomy" id="66427"/>
    <lineage>
        <taxon>Bacteria</taxon>
        <taxon>Bacillati</taxon>
        <taxon>Actinomycetota</taxon>
        <taxon>Actinomycetes</taxon>
        <taxon>Kitasatosporales</taxon>
        <taxon>Streptomycetaceae</taxon>
        <taxon>Streptomyces</taxon>
    </lineage>
</organism>
<keyword evidence="6" id="KW-1185">Reference proteome</keyword>
<protein>
    <submittedName>
        <fullName evidence="5">DNA-binding MarR family transcriptional regulator</fullName>
    </submittedName>
</protein>
<evidence type="ECO:0000259" key="4">
    <source>
        <dbReference type="PROSITE" id="PS50995"/>
    </source>
</evidence>
<keyword evidence="1" id="KW-0805">Transcription regulation</keyword>
<accession>A0A7W7PJ02</accession>
<dbReference type="Gene3D" id="1.10.10.10">
    <property type="entry name" value="Winged helix-like DNA-binding domain superfamily/Winged helix DNA-binding domain"/>
    <property type="match status" value="1"/>
</dbReference>
<name>A0A7W7PJ02_9ACTN</name>
<evidence type="ECO:0000313" key="6">
    <source>
        <dbReference type="Proteomes" id="UP000556084"/>
    </source>
</evidence>
<evidence type="ECO:0000313" key="5">
    <source>
        <dbReference type="EMBL" id="MBB4891617.1"/>
    </source>
</evidence>
<dbReference type="GO" id="GO:0006950">
    <property type="term" value="P:response to stress"/>
    <property type="evidence" value="ECO:0007669"/>
    <property type="project" value="TreeGrafter"/>
</dbReference>
<dbReference type="InterPro" id="IPR039422">
    <property type="entry name" value="MarR/SlyA-like"/>
</dbReference>
<dbReference type="SUPFAM" id="SSF46785">
    <property type="entry name" value="Winged helix' DNA-binding domain"/>
    <property type="match status" value="1"/>
</dbReference>
<dbReference type="SMART" id="SM00347">
    <property type="entry name" value="HTH_MARR"/>
    <property type="match status" value="1"/>
</dbReference>
<sequence length="166" mass="17998">MPTPQDMTTDLAPGVLDALQHQVAVFARRAEQTRLGGVGRVHNSMDRAAYLLLNRLDQEGPMGVKALAAGMGIDSSTVTRQVAPLVDTGLVKRTSHPEDGRAVVLQLSPRGRARLEEVRASRRELMALCTDGWTEDERDAFCTLLTRFNTALSGVHTAIPQVPPTS</sequence>
<dbReference type="AlphaFoldDB" id="A0A7W7PJ02"/>
<gene>
    <name evidence="5" type="ORF">FHS39_000617</name>
</gene>
<dbReference type="PANTHER" id="PTHR33164:SF57">
    <property type="entry name" value="MARR-FAMILY TRANSCRIPTIONAL REGULATOR"/>
    <property type="match status" value="1"/>
</dbReference>
<evidence type="ECO:0000256" key="3">
    <source>
        <dbReference type="ARBA" id="ARBA00023163"/>
    </source>
</evidence>
<dbReference type="PROSITE" id="PS50995">
    <property type="entry name" value="HTH_MARR_2"/>
    <property type="match status" value="1"/>
</dbReference>
<dbReference type="InterPro" id="IPR000835">
    <property type="entry name" value="HTH_MarR-typ"/>
</dbReference>
<dbReference type="PANTHER" id="PTHR33164">
    <property type="entry name" value="TRANSCRIPTIONAL REGULATOR, MARR FAMILY"/>
    <property type="match status" value="1"/>
</dbReference>
<dbReference type="EMBL" id="JACHJH010000001">
    <property type="protein sequence ID" value="MBB4891617.1"/>
    <property type="molecule type" value="Genomic_DNA"/>
</dbReference>
<dbReference type="InterPro" id="IPR023187">
    <property type="entry name" value="Tscrpt_reg_MarR-type_CS"/>
</dbReference>
<keyword evidence="3" id="KW-0804">Transcription</keyword>
<evidence type="ECO:0000256" key="1">
    <source>
        <dbReference type="ARBA" id="ARBA00023015"/>
    </source>
</evidence>
<reference evidence="5 6" key="1">
    <citation type="submission" date="2020-08" db="EMBL/GenBank/DDBJ databases">
        <title>Genomic Encyclopedia of Type Strains, Phase III (KMG-III): the genomes of soil and plant-associated and newly described type strains.</title>
        <authorList>
            <person name="Whitman W."/>
        </authorList>
    </citation>
    <scope>NUCLEOTIDE SEQUENCE [LARGE SCALE GENOMIC DNA]</scope>
    <source>
        <strain evidence="5 6">CECT 3266</strain>
    </source>
</reference>